<organism evidence="2">
    <name type="scientific">Tetraselmis sp. GSL018</name>
    <dbReference type="NCBI Taxonomy" id="582737"/>
    <lineage>
        <taxon>Eukaryota</taxon>
        <taxon>Viridiplantae</taxon>
        <taxon>Chlorophyta</taxon>
        <taxon>core chlorophytes</taxon>
        <taxon>Chlorodendrophyceae</taxon>
        <taxon>Chlorodendrales</taxon>
        <taxon>Chlorodendraceae</taxon>
        <taxon>Tetraselmis</taxon>
    </lineage>
</organism>
<feature type="non-terminal residue" evidence="2">
    <location>
        <position position="110"/>
    </location>
</feature>
<evidence type="ECO:0000256" key="1">
    <source>
        <dbReference type="SAM" id="MobiDB-lite"/>
    </source>
</evidence>
<name>A0A061QKR0_9CHLO</name>
<feature type="non-terminal residue" evidence="2">
    <location>
        <position position="1"/>
    </location>
</feature>
<feature type="region of interest" description="Disordered" evidence="1">
    <location>
        <begin position="60"/>
        <end position="110"/>
    </location>
</feature>
<gene>
    <name evidence="2" type="ORF">TSPGSL018_26842</name>
</gene>
<accession>A0A061QKR0</accession>
<dbReference type="AlphaFoldDB" id="A0A061QKR0"/>
<dbReference type="InterPro" id="IPR019410">
    <property type="entry name" value="Methyltransf_16"/>
</dbReference>
<reference evidence="2" key="1">
    <citation type="submission" date="2014-05" db="EMBL/GenBank/DDBJ databases">
        <title>The transcriptome of the halophilic microalga Tetraselmis sp. GSL018 isolated from the Great Salt Lake, Utah.</title>
        <authorList>
            <person name="Jinkerson R.E."/>
            <person name="D'Adamo S."/>
            <person name="Posewitz M.C."/>
        </authorList>
    </citation>
    <scope>NUCLEOTIDE SEQUENCE</scope>
    <source>
        <strain evidence="2">GSL018</strain>
    </source>
</reference>
<dbReference type="Pfam" id="PF10294">
    <property type="entry name" value="Methyltransf_16"/>
    <property type="match status" value="1"/>
</dbReference>
<evidence type="ECO:0000313" key="2">
    <source>
        <dbReference type="EMBL" id="JAC61217.1"/>
    </source>
</evidence>
<proteinExistence type="predicted"/>
<protein>
    <submittedName>
        <fullName evidence="2">Uncharacterized protein</fullName>
    </submittedName>
</protein>
<dbReference type="InterPro" id="IPR029063">
    <property type="entry name" value="SAM-dependent_MTases_sf"/>
</dbReference>
<dbReference type="EMBL" id="GBEZ01025928">
    <property type="protein sequence ID" value="JAC61217.1"/>
    <property type="molecule type" value="Transcribed_RNA"/>
</dbReference>
<sequence>PIQGGPYDLVVGSDIIYMERSFQPLVKTMVEAAQQGAEILMAFAPQRGEAPAIDGEPSEEFLQAGSHTPPAPWFMPRHPPHARALPAGRLRRRHGPLLPAAPPQLAAEHL</sequence>
<dbReference type="Gene3D" id="3.40.50.150">
    <property type="entry name" value="Vaccinia Virus protein VP39"/>
    <property type="match status" value="1"/>
</dbReference>